<dbReference type="GeneTree" id="ENSGT00940000157831"/>
<feature type="DNA-binding region" description="Homeobox" evidence="11">
    <location>
        <begin position="492"/>
        <end position="551"/>
    </location>
</feature>
<feature type="region of interest" description="Disordered" evidence="14">
    <location>
        <begin position="1"/>
        <end position="31"/>
    </location>
</feature>
<dbReference type="Gene3D" id="1.10.260.40">
    <property type="entry name" value="lambda repressor-like DNA-binding domains"/>
    <property type="match status" value="1"/>
</dbReference>
<reference evidence="17" key="2">
    <citation type="submission" date="2025-08" db="UniProtKB">
        <authorList>
            <consortium name="Ensembl"/>
        </authorList>
    </citation>
    <scope>IDENTIFICATION</scope>
    <source>
        <strain evidence="17">Hereford</strain>
    </source>
</reference>
<evidence type="ECO:0000256" key="5">
    <source>
        <dbReference type="ARBA" id="ARBA00023155"/>
    </source>
</evidence>
<dbReference type="Gene3D" id="1.10.10.60">
    <property type="entry name" value="Homeodomain-like"/>
    <property type="match status" value="1"/>
</dbReference>
<keyword evidence="3" id="KW-0805">Transcription regulation</keyword>
<dbReference type="InterPro" id="IPR001356">
    <property type="entry name" value="HD"/>
</dbReference>
<gene>
    <name evidence="17" type="primary">POU2F1</name>
</gene>
<evidence type="ECO:0000256" key="6">
    <source>
        <dbReference type="ARBA" id="ARBA00023159"/>
    </source>
</evidence>
<evidence type="ECO:0000256" key="10">
    <source>
        <dbReference type="ARBA" id="ARBA00046969"/>
    </source>
</evidence>
<dbReference type="CTD" id="5451"/>
<comment type="function">
    <text evidence="9">Transcription factor that binds to the octamer motif (5'-ATTTGCAT-3') and activates the promoters of the genes for some small nuclear RNAs (snRNA) and of genes such as those for histone H2B and immunoglobulins. Modulates transcription transactivation by NR3C1, AR and PGR.</text>
</comment>
<evidence type="ECO:0000259" key="15">
    <source>
        <dbReference type="PROSITE" id="PS50071"/>
    </source>
</evidence>
<dbReference type="GO" id="GO:0090575">
    <property type="term" value="C:RNA polymerase II transcription regulator complex"/>
    <property type="evidence" value="ECO:0007669"/>
    <property type="project" value="Ensembl"/>
</dbReference>
<evidence type="ECO:0000256" key="12">
    <source>
        <dbReference type="RuleBase" id="RU000682"/>
    </source>
</evidence>
<dbReference type="PROSITE" id="PS00027">
    <property type="entry name" value="HOMEOBOX_1"/>
    <property type="match status" value="1"/>
</dbReference>
<protein>
    <recommendedName>
        <fullName evidence="13">POU domain protein</fullName>
    </recommendedName>
</protein>
<evidence type="ECO:0000256" key="1">
    <source>
        <dbReference type="ARBA" id="ARBA00004123"/>
    </source>
</evidence>
<comment type="similarity">
    <text evidence="2">Belongs to the POU transcription factor family. Class-2 subfamily.</text>
</comment>
<dbReference type="InterPro" id="IPR009057">
    <property type="entry name" value="Homeodomain-like_sf"/>
</dbReference>
<feature type="region of interest" description="Disordered" evidence="14">
    <location>
        <begin position="179"/>
        <end position="206"/>
    </location>
</feature>
<dbReference type="GO" id="GO:0045944">
    <property type="term" value="P:positive regulation of transcription by RNA polymerase II"/>
    <property type="evidence" value="ECO:0007669"/>
    <property type="project" value="Ensembl"/>
</dbReference>
<feature type="region of interest" description="Disordered" evidence="14">
    <location>
        <begin position="100"/>
        <end position="143"/>
    </location>
</feature>
<feature type="domain" description="Homeobox" evidence="15">
    <location>
        <begin position="490"/>
        <end position="550"/>
    </location>
</feature>
<evidence type="ECO:0000256" key="7">
    <source>
        <dbReference type="ARBA" id="ARBA00023163"/>
    </source>
</evidence>
<comment type="subunit">
    <text evidence="10">Interacts with POU2AF1; the interaction increases POU2F1 transactivation activity. Interacts with NR3C1, AR, PGR and HCFC1.</text>
</comment>
<reference evidence="17" key="1">
    <citation type="submission" date="2018-03" db="EMBL/GenBank/DDBJ databases">
        <title>ARS-UCD1.2.</title>
        <authorList>
            <person name="Rosen B.D."/>
            <person name="Bickhart D.M."/>
            <person name="Koren S."/>
            <person name="Schnabel R.D."/>
            <person name="Hall R."/>
            <person name="Zimin A."/>
            <person name="Dreischer C."/>
            <person name="Schultheiss S."/>
            <person name="Schroeder S.G."/>
            <person name="Elsik C.G."/>
            <person name="Couldrey C."/>
            <person name="Liu G.E."/>
            <person name="Van Tassell C.P."/>
            <person name="Phillippy A.M."/>
            <person name="Smith T.P.L."/>
            <person name="Medrano J.F."/>
        </authorList>
    </citation>
    <scope>NUCLEOTIDE SEQUENCE [LARGE SCALE GENOMIC DNA]</scope>
    <source>
        <strain evidence="17">Hereford</strain>
    </source>
</reference>
<dbReference type="GO" id="GO:0045892">
    <property type="term" value="P:negative regulation of DNA-templated transcription"/>
    <property type="evidence" value="ECO:0007669"/>
    <property type="project" value="Ensembl"/>
</dbReference>
<keyword evidence="7 13" id="KW-0804">Transcription</keyword>
<keyword evidence="8 11" id="KW-0539">Nucleus</keyword>
<dbReference type="PANTHER" id="PTHR11636:SF47">
    <property type="entry name" value="POU DOMAIN, CLASS 2, TRANSCRIPTION FACTOR 1"/>
    <property type="match status" value="1"/>
</dbReference>
<evidence type="ECO:0000313" key="17">
    <source>
        <dbReference type="Ensembl" id="ENSBTAP00000085966.1"/>
    </source>
</evidence>
<dbReference type="GO" id="GO:0000979">
    <property type="term" value="F:RNA polymerase II core promoter sequence-specific DNA binding"/>
    <property type="evidence" value="ECO:0007669"/>
    <property type="project" value="Ensembl"/>
</dbReference>
<sequence>MKRRSDSQVEGALATEEPQLPGGACAESPVEVGLFQGDSLARPLARARGEAGAGGGGEQGGGLEGGRGEGSRSEGGFIDRAILVKIFKMADGGAASQDESSAAAAAAADSRMNNPSETGKPSMESGDSNTGTQTNGLDFQKQPVPVGGAISTAQAQAFLGHLHQVQLAGTSLQAAAQSLNVQSKPNEESGDSQQPSQPSQQPSVQAAIPQTQLMLAGGQITGLTLTPAQQQLLLQQAQAQAQLLAAAVQQHSASQQHSAAGATISASAATPMTQIPLSQPIQIAQDLQQLQQLQQQNLNLQQFVLVHPTTNLQPAQFIISQTPQGQQGLLQAQNLLTQLPQQSQANLLQSQPSIALTSQPATPTRTIAATPIQTLPQSQATPKRIDTPSLEEPSDLEELEQFAKTFKQRRIKLGFTQGDVGLAMGKLYGNDFSQTTISRFEALNLSFKNMCKLKPLLEKWLNDAENLSSDSALSSPSALNSPGMGIEGLNRRRKKRTSIETNIRVALEKSFLENQKPTSEEITMIADQLNMEKEVIRVWFCNRRQKEKRINPPSSGGTSSSPIKAVFPSPASLVATTPSLVTSSAATTLTVNPVLPLTSAAVTNLSVTGTTDTTANNTATVISTAPPAPSAVTSPALSPSPSASAATSEASSASETSTTQTTSAPLSSPLGTSQVMVTASGLQTAAAAALQGAAQLPANASLAAMAAAAGLNPGLMAPSQFAAGGALLSLNPGTLGGALSPALMSNSTLATIQALASGGSLPITSLDATGNLVFANAGGAPNIVTAPLFLTPQNLSLLTSNPVSLVSAAATSAGNSGPVASLHATSTSAESIQNSLFTVASASGAASTTTTASKAQ</sequence>
<evidence type="ECO:0000256" key="11">
    <source>
        <dbReference type="PROSITE-ProRule" id="PRU00108"/>
    </source>
</evidence>
<dbReference type="SMART" id="SM00352">
    <property type="entry name" value="POU"/>
    <property type="match status" value="1"/>
</dbReference>
<evidence type="ECO:0000256" key="3">
    <source>
        <dbReference type="ARBA" id="ARBA00023015"/>
    </source>
</evidence>
<dbReference type="PRINTS" id="PR00028">
    <property type="entry name" value="POUDOMAIN"/>
</dbReference>
<name>A0AAA9SL03_BOVIN</name>
<evidence type="ECO:0000256" key="8">
    <source>
        <dbReference type="ARBA" id="ARBA00023242"/>
    </source>
</evidence>
<dbReference type="SUPFAM" id="SSF46689">
    <property type="entry name" value="Homeodomain-like"/>
    <property type="match status" value="1"/>
</dbReference>
<dbReference type="InterPro" id="IPR000972">
    <property type="entry name" value="TF_octamer"/>
</dbReference>
<dbReference type="GO" id="GO:0000978">
    <property type="term" value="F:RNA polymerase II cis-regulatory region sequence-specific DNA binding"/>
    <property type="evidence" value="ECO:0007669"/>
    <property type="project" value="Ensembl"/>
</dbReference>
<accession>A0AAA9SL03</accession>
<dbReference type="FunFam" id="1.10.260.40:FF:000001">
    <property type="entry name" value="POU domain protein"/>
    <property type="match status" value="1"/>
</dbReference>
<dbReference type="Pfam" id="PF00046">
    <property type="entry name" value="Homeodomain"/>
    <property type="match status" value="1"/>
</dbReference>
<reference evidence="17" key="3">
    <citation type="submission" date="2025-09" db="UniProtKB">
        <authorList>
            <consortium name="Ensembl"/>
        </authorList>
    </citation>
    <scope>IDENTIFICATION</scope>
    <source>
        <strain evidence="17">Hereford</strain>
    </source>
</reference>
<dbReference type="Ensembl" id="ENSBTAT00000111363.1">
    <property type="protein sequence ID" value="ENSBTAP00000085966.1"/>
    <property type="gene ID" value="ENSBTAG00000024534.6"/>
</dbReference>
<evidence type="ECO:0000313" key="18">
    <source>
        <dbReference type="Proteomes" id="UP000009136"/>
    </source>
</evidence>
<dbReference type="InterPro" id="IPR045703">
    <property type="entry name" value="POU2F1_C"/>
</dbReference>
<dbReference type="GO" id="GO:0000981">
    <property type="term" value="F:DNA-binding transcription factor activity, RNA polymerase II-specific"/>
    <property type="evidence" value="ECO:0007669"/>
    <property type="project" value="Ensembl"/>
</dbReference>
<feature type="region of interest" description="Disordered" evidence="14">
    <location>
        <begin position="43"/>
        <end position="74"/>
    </location>
</feature>
<feature type="compositionally biased region" description="Low complexity" evidence="14">
    <location>
        <begin position="192"/>
        <end position="206"/>
    </location>
</feature>
<dbReference type="PROSITE" id="PS50071">
    <property type="entry name" value="HOMEOBOX_2"/>
    <property type="match status" value="1"/>
</dbReference>
<dbReference type="GO" id="GO:0005783">
    <property type="term" value="C:endoplasmic reticulum"/>
    <property type="evidence" value="ECO:0007669"/>
    <property type="project" value="Ensembl"/>
</dbReference>
<evidence type="ECO:0000256" key="14">
    <source>
        <dbReference type="SAM" id="MobiDB-lite"/>
    </source>
</evidence>
<evidence type="ECO:0000256" key="13">
    <source>
        <dbReference type="RuleBase" id="RU361194"/>
    </source>
</evidence>
<dbReference type="SMART" id="SM00389">
    <property type="entry name" value="HOX"/>
    <property type="match status" value="1"/>
</dbReference>
<dbReference type="Pfam" id="PF00157">
    <property type="entry name" value="Pou"/>
    <property type="match status" value="1"/>
</dbReference>
<keyword evidence="18" id="KW-1185">Reference proteome</keyword>
<keyword evidence="5 11" id="KW-0371">Homeobox</keyword>
<feature type="region of interest" description="Disordered" evidence="14">
    <location>
        <begin position="369"/>
        <end position="394"/>
    </location>
</feature>
<dbReference type="GeneID" id="512840"/>
<evidence type="ECO:0000256" key="9">
    <source>
        <dbReference type="ARBA" id="ARBA00024760"/>
    </source>
</evidence>
<dbReference type="SUPFAM" id="SSF47413">
    <property type="entry name" value="lambda repressor-like DNA-binding domains"/>
    <property type="match status" value="1"/>
</dbReference>
<dbReference type="InterPro" id="IPR000327">
    <property type="entry name" value="POU_dom"/>
</dbReference>
<dbReference type="PANTHER" id="PTHR11636">
    <property type="entry name" value="POU DOMAIN"/>
    <property type="match status" value="1"/>
</dbReference>
<evidence type="ECO:0000256" key="2">
    <source>
        <dbReference type="ARBA" id="ARBA00008879"/>
    </source>
</evidence>
<dbReference type="PRINTS" id="PR00029">
    <property type="entry name" value="OCTAMER"/>
</dbReference>
<dbReference type="InterPro" id="IPR010982">
    <property type="entry name" value="Lambda_DNA-bd_dom_sf"/>
</dbReference>
<dbReference type="CDD" id="cd00086">
    <property type="entry name" value="homeodomain"/>
    <property type="match status" value="1"/>
</dbReference>
<dbReference type="GO" id="GO:0005654">
    <property type="term" value="C:nucleoplasm"/>
    <property type="evidence" value="ECO:0007669"/>
    <property type="project" value="Ensembl"/>
</dbReference>
<feature type="compositionally biased region" description="Low complexity" evidence="14">
    <location>
        <begin position="100"/>
        <end position="110"/>
    </location>
</feature>
<dbReference type="PROSITE" id="PS00465">
    <property type="entry name" value="POU_2"/>
    <property type="match status" value="1"/>
</dbReference>
<feature type="region of interest" description="Disordered" evidence="14">
    <location>
        <begin position="620"/>
        <end position="669"/>
    </location>
</feature>
<dbReference type="Proteomes" id="UP000009136">
    <property type="component" value="Chromosome 3"/>
</dbReference>
<comment type="subcellular location">
    <subcellularLocation>
        <location evidence="1 11 12">Nucleus</location>
    </subcellularLocation>
</comment>
<organism evidence="17 18">
    <name type="scientific">Bos taurus</name>
    <name type="common">Bovine</name>
    <dbReference type="NCBI Taxonomy" id="9913"/>
    <lineage>
        <taxon>Eukaryota</taxon>
        <taxon>Metazoa</taxon>
        <taxon>Chordata</taxon>
        <taxon>Craniata</taxon>
        <taxon>Vertebrata</taxon>
        <taxon>Euteleostomi</taxon>
        <taxon>Mammalia</taxon>
        <taxon>Eutheria</taxon>
        <taxon>Laurasiatheria</taxon>
        <taxon>Artiodactyla</taxon>
        <taxon>Ruminantia</taxon>
        <taxon>Pecora</taxon>
        <taxon>Bovidae</taxon>
        <taxon>Bovinae</taxon>
        <taxon>Bos</taxon>
    </lineage>
</organism>
<dbReference type="InterPro" id="IPR017970">
    <property type="entry name" value="Homeobox_CS"/>
</dbReference>
<feature type="region of interest" description="Disordered" evidence="14">
    <location>
        <begin position="471"/>
        <end position="493"/>
    </location>
</feature>
<keyword evidence="4 11" id="KW-0238">DNA-binding</keyword>
<evidence type="ECO:0000259" key="16">
    <source>
        <dbReference type="PROSITE" id="PS51179"/>
    </source>
</evidence>
<keyword evidence="6" id="KW-0010">Activator</keyword>
<proteinExistence type="inferred from homology"/>
<dbReference type="RefSeq" id="XP_005203481.2">
    <property type="nucleotide sequence ID" value="XM_005203424.5"/>
</dbReference>
<dbReference type="PROSITE" id="PS00035">
    <property type="entry name" value="POU_1"/>
    <property type="match status" value="1"/>
</dbReference>
<feature type="compositionally biased region" description="Polar residues" evidence="14">
    <location>
        <begin position="111"/>
        <end position="137"/>
    </location>
</feature>
<feature type="compositionally biased region" description="Gly residues" evidence="14">
    <location>
        <begin position="51"/>
        <end position="65"/>
    </location>
</feature>
<feature type="domain" description="POU-specific" evidence="16">
    <location>
        <begin position="391"/>
        <end position="465"/>
    </location>
</feature>
<feature type="compositionally biased region" description="Low complexity" evidence="14">
    <location>
        <begin position="471"/>
        <end position="482"/>
    </location>
</feature>
<dbReference type="FunFam" id="1.10.10.60:FF:000005">
    <property type="entry name" value="POU domain protein"/>
    <property type="match status" value="1"/>
</dbReference>
<dbReference type="InterPro" id="IPR013847">
    <property type="entry name" value="POU"/>
</dbReference>
<dbReference type="InterPro" id="IPR050255">
    <property type="entry name" value="POU_domain_TF"/>
</dbReference>
<dbReference type="Pfam" id="PF19536">
    <property type="entry name" value="POU2F1_C"/>
    <property type="match status" value="1"/>
</dbReference>
<evidence type="ECO:0000256" key="4">
    <source>
        <dbReference type="ARBA" id="ARBA00023125"/>
    </source>
</evidence>
<dbReference type="AlphaFoldDB" id="A0AAA9SL03"/>
<dbReference type="PROSITE" id="PS51179">
    <property type="entry name" value="POU_3"/>
    <property type="match status" value="1"/>
</dbReference>